<dbReference type="CDD" id="cd06259">
    <property type="entry name" value="YdcF-like"/>
    <property type="match status" value="1"/>
</dbReference>
<dbReference type="EMBL" id="JAHUZE010000001">
    <property type="protein sequence ID" value="MBV7378137.1"/>
    <property type="molecule type" value="Genomic_DNA"/>
</dbReference>
<proteinExistence type="predicted"/>
<dbReference type="Pfam" id="PF02698">
    <property type="entry name" value="DUF218"/>
    <property type="match status" value="1"/>
</dbReference>
<dbReference type="PANTHER" id="PTHR30336:SF20">
    <property type="entry name" value="DUF218 DOMAIN-CONTAINING PROTEIN"/>
    <property type="match status" value="1"/>
</dbReference>
<name>A0ABS6T179_9RHOB</name>
<protein>
    <submittedName>
        <fullName evidence="2">YdcF family protein</fullName>
    </submittedName>
</protein>
<dbReference type="InterPro" id="IPR051599">
    <property type="entry name" value="Cell_Envelope_Assoc"/>
</dbReference>
<dbReference type="Proteomes" id="UP000756530">
    <property type="component" value="Unassembled WGS sequence"/>
</dbReference>
<keyword evidence="3" id="KW-1185">Reference proteome</keyword>
<evidence type="ECO:0000259" key="1">
    <source>
        <dbReference type="Pfam" id="PF02698"/>
    </source>
</evidence>
<dbReference type="PANTHER" id="PTHR30336">
    <property type="entry name" value="INNER MEMBRANE PROTEIN, PROBABLE PERMEASE"/>
    <property type="match status" value="1"/>
</dbReference>
<dbReference type="InterPro" id="IPR003848">
    <property type="entry name" value="DUF218"/>
</dbReference>
<comment type="caution">
    <text evidence="2">The sequence shown here is derived from an EMBL/GenBank/DDBJ whole genome shotgun (WGS) entry which is preliminary data.</text>
</comment>
<organism evidence="2 3">
    <name type="scientific">Maritimibacter dapengensis</name>
    <dbReference type="NCBI Taxonomy" id="2836868"/>
    <lineage>
        <taxon>Bacteria</taxon>
        <taxon>Pseudomonadati</taxon>
        <taxon>Pseudomonadota</taxon>
        <taxon>Alphaproteobacteria</taxon>
        <taxon>Rhodobacterales</taxon>
        <taxon>Roseobacteraceae</taxon>
        <taxon>Maritimibacter</taxon>
    </lineage>
</organism>
<evidence type="ECO:0000313" key="2">
    <source>
        <dbReference type="EMBL" id="MBV7378137.1"/>
    </source>
</evidence>
<dbReference type="RefSeq" id="WP_218390987.1">
    <property type="nucleotide sequence ID" value="NZ_JAHUZE010000001.1"/>
</dbReference>
<evidence type="ECO:0000313" key="3">
    <source>
        <dbReference type="Proteomes" id="UP000756530"/>
    </source>
</evidence>
<sequence length="161" mass="17261">MPADLPGVTPTAIVLGAAVWPGGVPSPTLSRRTAAAAKAFHAGRVGQIVVSGAVGQHPPSEARVMADELRRAGVPDDAILEEDAARNTWDNIAKSLDLLPDDTPIVIVTDFYHQPRARVTARRLGQKAQSISPPLAGANLRTQLWGILREIPAFIVYCFRR</sequence>
<gene>
    <name evidence="2" type="ORF">KJP28_04315</name>
</gene>
<reference evidence="2 3" key="1">
    <citation type="submission" date="2021-05" db="EMBL/GenBank/DDBJ databases">
        <title>Culturable bacteria isolated from Daya Bay.</title>
        <authorList>
            <person name="Zheng W."/>
            <person name="Yu S."/>
            <person name="Huang Y."/>
        </authorList>
    </citation>
    <scope>NUCLEOTIDE SEQUENCE [LARGE SCALE GENOMIC DNA]</scope>
    <source>
        <strain evidence="2 3">DP4N28-5</strain>
    </source>
</reference>
<feature type="domain" description="DUF218" evidence="1">
    <location>
        <begin position="12"/>
        <end position="130"/>
    </location>
</feature>
<accession>A0ABS6T179</accession>